<comment type="caution">
    <text evidence="2">The sequence shown here is derived from an EMBL/GenBank/DDBJ whole genome shotgun (WGS) entry which is preliminary data.</text>
</comment>
<gene>
    <name evidence="2" type="ORF">FCC1311_022102</name>
</gene>
<reference evidence="2 3" key="1">
    <citation type="submission" date="2017-12" db="EMBL/GenBank/DDBJ databases">
        <title>Sequencing, de novo assembly and annotation of complete genome of a new Thraustochytrid species, strain FCC1311.</title>
        <authorList>
            <person name="Sedici K."/>
            <person name="Godart F."/>
            <person name="Aiese Cigliano R."/>
            <person name="Sanseverino W."/>
            <person name="Barakat M."/>
            <person name="Ortet P."/>
            <person name="Marechal E."/>
            <person name="Cagnac O."/>
            <person name="Amato A."/>
        </authorList>
    </citation>
    <scope>NUCLEOTIDE SEQUENCE [LARGE SCALE GENOMIC DNA]</scope>
</reference>
<accession>A0A2R5G4S9</accession>
<feature type="compositionally biased region" description="Acidic residues" evidence="1">
    <location>
        <begin position="303"/>
        <end position="314"/>
    </location>
</feature>
<dbReference type="Proteomes" id="UP000241890">
    <property type="component" value="Unassembled WGS sequence"/>
</dbReference>
<protein>
    <submittedName>
        <fullName evidence="2">Uncharacterized protein</fullName>
    </submittedName>
</protein>
<evidence type="ECO:0000256" key="1">
    <source>
        <dbReference type="SAM" id="MobiDB-lite"/>
    </source>
</evidence>
<feature type="compositionally biased region" description="Acidic residues" evidence="1">
    <location>
        <begin position="226"/>
        <end position="236"/>
    </location>
</feature>
<feature type="compositionally biased region" description="Basic and acidic residues" evidence="1">
    <location>
        <begin position="206"/>
        <end position="224"/>
    </location>
</feature>
<feature type="compositionally biased region" description="Gly residues" evidence="1">
    <location>
        <begin position="265"/>
        <end position="274"/>
    </location>
</feature>
<name>A0A2R5G4S9_9STRA</name>
<dbReference type="EMBL" id="BEYU01000017">
    <property type="protein sequence ID" value="GBG25990.1"/>
    <property type="molecule type" value="Genomic_DNA"/>
</dbReference>
<feature type="region of interest" description="Disordered" evidence="1">
    <location>
        <begin position="1"/>
        <end position="346"/>
    </location>
</feature>
<keyword evidence="3" id="KW-1185">Reference proteome</keyword>
<feature type="compositionally biased region" description="Low complexity" evidence="1">
    <location>
        <begin position="253"/>
        <end position="264"/>
    </location>
</feature>
<dbReference type="AlphaFoldDB" id="A0A2R5G4S9"/>
<feature type="compositionally biased region" description="Basic and acidic residues" evidence="1">
    <location>
        <begin position="10"/>
        <end position="25"/>
    </location>
</feature>
<evidence type="ECO:0000313" key="3">
    <source>
        <dbReference type="Proteomes" id="UP000241890"/>
    </source>
</evidence>
<dbReference type="InParanoid" id="A0A2R5G4S9"/>
<feature type="compositionally biased region" description="Basic and acidic residues" evidence="1">
    <location>
        <begin position="333"/>
        <end position="346"/>
    </location>
</feature>
<proteinExistence type="predicted"/>
<organism evidence="2 3">
    <name type="scientific">Hondaea fermentalgiana</name>
    <dbReference type="NCBI Taxonomy" id="2315210"/>
    <lineage>
        <taxon>Eukaryota</taxon>
        <taxon>Sar</taxon>
        <taxon>Stramenopiles</taxon>
        <taxon>Bigyra</taxon>
        <taxon>Labyrinthulomycetes</taxon>
        <taxon>Thraustochytrida</taxon>
        <taxon>Thraustochytriidae</taxon>
        <taxon>Hondaea</taxon>
    </lineage>
</organism>
<feature type="compositionally biased region" description="Acidic residues" evidence="1">
    <location>
        <begin position="128"/>
        <end position="141"/>
    </location>
</feature>
<feature type="compositionally biased region" description="Acidic residues" evidence="1">
    <location>
        <begin position="57"/>
        <end position="103"/>
    </location>
</feature>
<evidence type="ECO:0000313" key="2">
    <source>
        <dbReference type="EMBL" id="GBG25990.1"/>
    </source>
</evidence>
<sequence>MSSRPAAHGGVEHRTRPKLDLRTCDEDTDEVDMEIKADDETDDEANNEATIKANNETYDDDDDGEGEDGDEDDDDEDNEDDEDEDDDDDEDNDGDEDKDDSDVSSDIKLQYNETGSGNNQEHEGKGESEEEEHSNDDEEDDNGGHLDGRASLDGSSSTSTRGGAHSGRIFREEVELQDDLTSNESQRRVHTSSGGSSRCSSSGTEVSERQLLHADQYENARTEYPESNDLESEGGEEDLRRHVDNVSATYHISSSSSSSGNSSGSSGGSSGGGSSSSNSENEELENQLPHAIPNENAHTIYPEQDDLESEGGDENDSRWRVNDATRTSQGIDKTMKFDLGKCRSQN</sequence>
<feature type="compositionally biased region" description="Low complexity" evidence="1">
    <location>
        <begin position="192"/>
        <end position="203"/>
    </location>
</feature>